<evidence type="ECO:0000259" key="10">
    <source>
        <dbReference type="PROSITE" id="PS50110"/>
    </source>
</evidence>
<dbReference type="GeneID" id="34234864"/>
<dbReference type="Pfam" id="PF00072">
    <property type="entry name" value="Response_reg"/>
    <property type="match status" value="1"/>
</dbReference>
<dbReference type="GO" id="GO:0005829">
    <property type="term" value="C:cytosol"/>
    <property type="evidence" value="ECO:0007669"/>
    <property type="project" value="TreeGrafter"/>
</dbReference>
<evidence type="ECO:0000256" key="4">
    <source>
        <dbReference type="ARBA" id="ARBA00023012"/>
    </source>
</evidence>
<dbReference type="CDD" id="cd00383">
    <property type="entry name" value="trans_reg_C"/>
    <property type="match status" value="1"/>
</dbReference>
<dbReference type="SMART" id="SM00448">
    <property type="entry name" value="REC"/>
    <property type="match status" value="1"/>
</dbReference>
<evidence type="ECO:0000256" key="2">
    <source>
        <dbReference type="ARBA" id="ARBA00022490"/>
    </source>
</evidence>
<feature type="domain" description="Response regulatory" evidence="10">
    <location>
        <begin position="21"/>
        <end position="135"/>
    </location>
</feature>
<keyword evidence="4" id="KW-0902">Two-component regulatory system</keyword>
<evidence type="ECO:0000313" key="13">
    <source>
        <dbReference type="Proteomes" id="UP000199002"/>
    </source>
</evidence>
<comment type="subcellular location">
    <subcellularLocation>
        <location evidence="1">Cytoplasm</location>
    </subcellularLocation>
</comment>
<dbReference type="Gene3D" id="6.10.250.690">
    <property type="match status" value="1"/>
</dbReference>
<keyword evidence="13" id="KW-1185">Reference proteome</keyword>
<dbReference type="GO" id="GO:0032993">
    <property type="term" value="C:protein-DNA complex"/>
    <property type="evidence" value="ECO:0007669"/>
    <property type="project" value="TreeGrafter"/>
</dbReference>
<dbReference type="InterPro" id="IPR001789">
    <property type="entry name" value="Sig_transdc_resp-reg_receiver"/>
</dbReference>
<dbReference type="FunFam" id="1.10.10.10:FF:000099">
    <property type="entry name" value="Two-component system response regulator TorR"/>
    <property type="match status" value="1"/>
</dbReference>
<proteinExistence type="predicted"/>
<evidence type="ECO:0000256" key="3">
    <source>
        <dbReference type="ARBA" id="ARBA00022553"/>
    </source>
</evidence>
<dbReference type="PROSITE" id="PS50110">
    <property type="entry name" value="RESPONSE_REGULATORY"/>
    <property type="match status" value="1"/>
</dbReference>
<feature type="modified residue" description="4-aspartylphosphate" evidence="8">
    <location>
        <position position="70"/>
    </location>
</feature>
<gene>
    <name evidence="12" type="ORF">SAMN05421875_13233</name>
</gene>
<reference evidence="13" key="1">
    <citation type="submission" date="2016-10" db="EMBL/GenBank/DDBJ databases">
        <authorList>
            <person name="Varghese N."/>
            <person name="Submissions S."/>
        </authorList>
    </citation>
    <scope>NUCLEOTIDE SEQUENCE [LARGE SCALE GENOMIC DNA]</scope>
    <source>
        <strain evidence="13">DSM 25157</strain>
    </source>
</reference>
<protein>
    <submittedName>
        <fullName evidence="12">Two-component system, OmpR family, torCAD operon response regulator TorR</fullName>
    </submittedName>
</protein>
<dbReference type="GO" id="GO:0000976">
    <property type="term" value="F:transcription cis-regulatory region binding"/>
    <property type="evidence" value="ECO:0007669"/>
    <property type="project" value="TreeGrafter"/>
</dbReference>
<dbReference type="GO" id="GO:0000156">
    <property type="term" value="F:phosphorelay response regulator activity"/>
    <property type="evidence" value="ECO:0007669"/>
    <property type="project" value="TreeGrafter"/>
</dbReference>
<name>A0A1H4E9Q2_9BURK</name>
<dbReference type="Gene3D" id="3.40.50.2300">
    <property type="match status" value="1"/>
</dbReference>
<keyword evidence="6 9" id="KW-0238">DNA-binding</keyword>
<evidence type="ECO:0000313" key="12">
    <source>
        <dbReference type="EMBL" id="SEA81666.1"/>
    </source>
</evidence>
<evidence type="ECO:0000256" key="5">
    <source>
        <dbReference type="ARBA" id="ARBA00023015"/>
    </source>
</evidence>
<dbReference type="SUPFAM" id="SSF46894">
    <property type="entry name" value="C-terminal effector domain of the bipartite response regulators"/>
    <property type="match status" value="1"/>
</dbReference>
<keyword evidence="7" id="KW-0804">Transcription</keyword>
<dbReference type="InterPro" id="IPR011006">
    <property type="entry name" value="CheY-like_superfamily"/>
</dbReference>
<dbReference type="SMART" id="SM00862">
    <property type="entry name" value="Trans_reg_C"/>
    <property type="match status" value="1"/>
</dbReference>
<keyword evidence="2" id="KW-0963">Cytoplasm</keyword>
<dbReference type="InterPro" id="IPR039420">
    <property type="entry name" value="WalR-like"/>
</dbReference>
<keyword evidence="3 8" id="KW-0597">Phosphoprotein</keyword>
<organism evidence="12 13">
    <name type="scientific">Acidovorax soli</name>
    <dbReference type="NCBI Taxonomy" id="592050"/>
    <lineage>
        <taxon>Bacteria</taxon>
        <taxon>Pseudomonadati</taxon>
        <taxon>Pseudomonadota</taxon>
        <taxon>Betaproteobacteria</taxon>
        <taxon>Burkholderiales</taxon>
        <taxon>Comamonadaceae</taxon>
        <taxon>Acidovorax</taxon>
    </lineage>
</organism>
<evidence type="ECO:0000256" key="8">
    <source>
        <dbReference type="PROSITE-ProRule" id="PRU00169"/>
    </source>
</evidence>
<evidence type="ECO:0000259" key="11">
    <source>
        <dbReference type="PROSITE" id="PS51755"/>
    </source>
</evidence>
<dbReference type="GO" id="GO:0006355">
    <property type="term" value="P:regulation of DNA-templated transcription"/>
    <property type="evidence" value="ECO:0007669"/>
    <property type="project" value="InterPro"/>
</dbReference>
<feature type="DNA-binding region" description="OmpR/PhoB-type" evidence="9">
    <location>
        <begin position="148"/>
        <end position="248"/>
    </location>
</feature>
<evidence type="ECO:0000256" key="6">
    <source>
        <dbReference type="ARBA" id="ARBA00023125"/>
    </source>
</evidence>
<dbReference type="PROSITE" id="PS51755">
    <property type="entry name" value="OMPR_PHOB"/>
    <property type="match status" value="1"/>
</dbReference>
<dbReference type="AlphaFoldDB" id="A0A1H4E9Q2"/>
<dbReference type="RefSeq" id="WP_092700289.1">
    <property type="nucleotide sequence ID" value="NZ_CAXIQL010000081.1"/>
</dbReference>
<dbReference type="PANTHER" id="PTHR48111">
    <property type="entry name" value="REGULATOR OF RPOS"/>
    <property type="match status" value="1"/>
</dbReference>
<dbReference type="EMBL" id="FNQJ01000032">
    <property type="protein sequence ID" value="SEA81666.1"/>
    <property type="molecule type" value="Genomic_DNA"/>
</dbReference>
<dbReference type="Pfam" id="PF00486">
    <property type="entry name" value="Trans_reg_C"/>
    <property type="match status" value="1"/>
</dbReference>
<accession>A0A1H4E9Q2</accession>
<evidence type="ECO:0000256" key="7">
    <source>
        <dbReference type="ARBA" id="ARBA00023163"/>
    </source>
</evidence>
<dbReference type="Proteomes" id="UP000199002">
    <property type="component" value="Unassembled WGS sequence"/>
</dbReference>
<dbReference type="STRING" id="592050.SAMN05421875_13233"/>
<keyword evidence="5" id="KW-0805">Transcription regulation</keyword>
<dbReference type="PANTHER" id="PTHR48111:SF58">
    <property type="entry name" value="TORCAD OPERON TRANSCRIPTIONAL REGULATORY PROTEIN TORR"/>
    <property type="match status" value="1"/>
</dbReference>
<evidence type="ECO:0000256" key="9">
    <source>
        <dbReference type="PROSITE-ProRule" id="PRU01091"/>
    </source>
</evidence>
<evidence type="ECO:0000256" key="1">
    <source>
        <dbReference type="ARBA" id="ARBA00004496"/>
    </source>
</evidence>
<dbReference type="InterPro" id="IPR016032">
    <property type="entry name" value="Sig_transdc_resp-reg_C-effctor"/>
</dbReference>
<dbReference type="SUPFAM" id="SSF52172">
    <property type="entry name" value="CheY-like"/>
    <property type="match status" value="1"/>
</dbReference>
<sequence>MTTFDPIKTRENPNILSAAHSLLVVDDDPMTCTRVKAYFEREGYCVRVAANGDEMWDCLRQHPTDVVLLDIGLPGRDGLELARELRAHNASIGLILVTGRNDDIDKIVGLESGADDYVTKPFNARELLARVKIVLRRLRPVSAAGVSGLQRKLGQWTLDLAQRKLTAANGHQEILTRGEFDLLAALARHLGTAVERERLMQQVFHRSWDPSDRTVDVLVARLREKMEKDPRHPELIVTVRGVGYLLADNAAS</sequence>
<dbReference type="InterPro" id="IPR036388">
    <property type="entry name" value="WH-like_DNA-bd_sf"/>
</dbReference>
<dbReference type="Gene3D" id="1.10.10.10">
    <property type="entry name" value="Winged helix-like DNA-binding domain superfamily/Winged helix DNA-binding domain"/>
    <property type="match status" value="1"/>
</dbReference>
<feature type="domain" description="OmpR/PhoB-type" evidence="11">
    <location>
        <begin position="148"/>
        <end position="248"/>
    </location>
</feature>
<dbReference type="InterPro" id="IPR001867">
    <property type="entry name" value="OmpR/PhoB-type_DNA-bd"/>
</dbReference>